<proteinExistence type="predicted"/>
<dbReference type="InterPro" id="IPR029044">
    <property type="entry name" value="Nucleotide-diphossugar_trans"/>
</dbReference>
<keyword evidence="3" id="KW-1185">Reference proteome</keyword>
<dbReference type="eggNOG" id="COG1216">
    <property type="taxonomic scope" value="Bacteria"/>
</dbReference>
<accession>I4VHV9</accession>
<comment type="caution">
    <text evidence="2">The sequence shown here is derived from an EMBL/GenBank/DDBJ whole genome shotgun (WGS) entry which is preliminary data.</text>
</comment>
<protein>
    <submittedName>
        <fullName evidence="2">Family 2 glycosyl transferase</fullName>
    </submittedName>
</protein>
<dbReference type="AlphaFoldDB" id="I4VHV9"/>
<dbReference type="Gene3D" id="3.90.550.10">
    <property type="entry name" value="Spore Coat Polysaccharide Biosynthesis Protein SpsA, Chain A"/>
    <property type="match status" value="1"/>
</dbReference>
<dbReference type="EMBL" id="AJXU01000129">
    <property type="protein sequence ID" value="EIL86800.1"/>
    <property type="molecule type" value="Genomic_DNA"/>
</dbReference>
<dbReference type="STRING" id="1163408.UU9_17118"/>
<evidence type="ECO:0000259" key="1">
    <source>
        <dbReference type="Pfam" id="PF00535"/>
    </source>
</evidence>
<sequence>MHDCFQSIQRLNYPKDKIEVILVDNGSTDGSVEYVSKKFSWVKLICN</sequence>
<dbReference type="Pfam" id="PF00535">
    <property type="entry name" value="Glycos_transf_2"/>
    <property type="match status" value="1"/>
</dbReference>
<dbReference type="GO" id="GO:0016740">
    <property type="term" value="F:transferase activity"/>
    <property type="evidence" value="ECO:0007669"/>
    <property type="project" value="UniProtKB-KW"/>
</dbReference>
<evidence type="ECO:0000313" key="3">
    <source>
        <dbReference type="Proteomes" id="UP000004210"/>
    </source>
</evidence>
<feature type="domain" description="Glycosyltransferase 2-like" evidence="1">
    <location>
        <begin position="3"/>
        <end position="38"/>
    </location>
</feature>
<dbReference type="SUPFAM" id="SSF53448">
    <property type="entry name" value="Nucleotide-diphospho-sugar transferases"/>
    <property type="match status" value="1"/>
</dbReference>
<dbReference type="InterPro" id="IPR001173">
    <property type="entry name" value="Glyco_trans_2-like"/>
</dbReference>
<dbReference type="Proteomes" id="UP000004210">
    <property type="component" value="Unassembled WGS sequence"/>
</dbReference>
<gene>
    <name evidence="2" type="ORF">UU9_17118</name>
</gene>
<feature type="non-terminal residue" evidence="2">
    <location>
        <position position="47"/>
    </location>
</feature>
<reference evidence="2 3" key="1">
    <citation type="journal article" date="2012" name="J. Bacteriol.">
        <title>Genome sequences for six rhodanobacter strains, isolated from soils and the terrestrial subsurface, with variable denitrification capabilities.</title>
        <authorList>
            <person name="Kostka J.E."/>
            <person name="Green S.J."/>
            <person name="Rishishwar L."/>
            <person name="Prakash O."/>
            <person name="Katz L.S."/>
            <person name="Marino-Ramirez L."/>
            <person name="Jordan I.K."/>
            <person name="Munk C."/>
            <person name="Ivanova N."/>
            <person name="Mikhailova N."/>
            <person name="Watson D.B."/>
            <person name="Brown S.D."/>
            <person name="Palumbo A.V."/>
            <person name="Brooks S.C."/>
        </authorList>
    </citation>
    <scope>NUCLEOTIDE SEQUENCE [LARGE SCALE GENOMIC DNA]</scope>
    <source>
        <strain evidence="3">Jip2T</strain>
    </source>
</reference>
<evidence type="ECO:0000313" key="2">
    <source>
        <dbReference type="EMBL" id="EIL86800.1"/>
    </source>
</evidence>
<organism evidence="2 3">
    <name type="scientific">Rhodanobacter fulvus Jip2</name>
    <dbReference type="NCBI Taxonomy" id="1163408"/>
    <lineage>
        <taxon>Bacteria</taxon>
        <taxon>Pseudomonadati</taxon>
        <taxon>Pseudomonadota</taxon>
        <taxon>Gammaproteobacteria</taxon>
        <taxon>Lysobacterales</taxon>
        <taxon>Rhodanobacteraceae</taxon>
        <taxon>Rhodanobacter</taxon>
    </lineage>
</organism>
<keyword evidence="2" id="KW-0808">Transferase</keyword>
<name>I4VHV9_9GAMM</name>